<keyword evidence="7" id="KW-0812">Transmembrane</keyword>
<dbReference type="SMART" id="SM00283">
    <property type="entry name" value="MA"/>
    <property type="match status" value="1"/>
</dbReference>
<dbReference type="Pfam" id="PF18947">
    <property type="entry name" value="HAMP_2"/>
    <property type="match status" value="1"/>
</dbReference>
<evidence type="ECO:0000313" key="12">
    <source>
        <dbReference type="Proteomes" id="UP000502699"/>
    </source>
</evidence>
<dbReference type="FunFam" id="1.10.287.950:FF:000001">
    <property type="entry name" value="Methyl-accepting chemotaxis sensory transducer"/>
    <property type="match status" value="1"/>
</dbReference>
<evidence type="ECO:0000259" key="10">
    <source>
        <dbReference type="PROSITE" id="PS50885"/>
    </source>
</evidence>
<organism evidence="11 12">
    <name type="scientific">Caldichromatium japonicum</name>
    <dbReference type="NCBI Taxonomy" id="2699430"/>
    <lineage>
        <taxon>Bacteria</taxon>
        <taxon>Pseudomonadati</taxon>
        <taxon>Pseudomonadota</taxon>
        <taxon>Gammaproteobacteria</taxon>
        <taxon>Chromatiales</taxon>
        <taxon>Chromatiaceae</taxon>
        <taxon>Caldichromatium</taxon>
    </lineage>
</organism>
<feature type="transmembrane region" description="Helical" evidence="7">
    <location>
        <begin position="12"/>
        <end position="31"/>
    </location>
</feature>
<dbReference type="Pfam" id="PF12729">
    <property type="entry name" value="4HB_MCP_1"/>
    <property type="match status" value="1"/>
</dbReference>
<feature type="coiled-coil region" evidence="6">
    <location>
        <begin position="432"/>
        <end position="459"/>
    </location>
</feature>
<dbReference type="SMART" id="SM00304">
    <property type="entry name" value="HAMP"/>
    <property type="match status" value="4"/>
</dbReference>
<dbReference type="AlphaFoldDB" id="A0A6G7VDA9"/>
<reference evidence="12" key="1">
    <citation type="submission" date="2020-01" db="EMBL/GenBank/DDBJ databases">
        <title>Caldichromatium gen. nov., sp. nov., a thermophilic purple sulfur bacterium member of the family Chromatiaceae isolated from Nakabusa hot spring, Japan.</title>
        <authorList>
            <person name="Saini M.K."/>
            <person name="Hanada S."/>
            <person name="Tank M."/>
        </authorList>
    </citation>
    <scope>NUCLEOTIDE SEQUENCE [LARGE SCALE GENOMIC DNA]</scope>
    <source>
        <strain evidence="12">No.7</strain>
    </source>
</reference>
<feature type="domain" description="HAMP" evidence="10">
    <location>
        <begin position="310"/>
        <end position="356"/>
    </location>
</feature>
<dbReference type="InterPro" id="IPR047347">
    <property type="entry name" value="YvaQ-like_sensor"/>
</dbReference>
<keyword evidence="2" id="KW-0488">Methylation</keyword>
<accession>A0A6G7VDA9</accession>
<dbReference type="GO" id="GO:0006935">
    <property type="term" value="P:chemotaxis"/>
    <property type="evidence" value="ECO:0007669"/>
    <property type="project" value="UniProtKB-KW"/>
</dbReference>
<keyword evidence="7" id="KW-1133">Transmembrane helix</keyword>
<dbReference type="Gene3D" id="1.20.120.1530">
    <property type="match status" value="1"/>
</dbReference>
<gene>
    <name evidence="11" type="ORF">GWK36_07710</name>
</gene>
<evidence type="ECO:0000259" key="8">
    <source>
        <dbReference type="PROSITE" id="PS50111"/>
    </source>
</evidence>
<name>A0A6G7VDA9_9GAMM</name>
<dbReference type="PROSITE" id="PS50192">
    <property type="entry name" value="T_SNARE"/>
    <property type="match status" value="1"/>
</dbReference>
<feature type="domain" description="Methyl-accepting transducer" evidence="8">
    <location>
        <begin position="452"/>
        <end position="681"/>
    </location>
</feature>
<evidence type="ECO:0000256" key="2">
    <source>
        <dbReference type="ARBA" id="ARBA00022481"/>
    </source>
</evidence>
<dbReference type="GO" id="GO:0005886">
    <property type="term" value="C:plasma membrane"/>
    <property type="evidence" value="ECO:0007669"/>
    <property type="project" value="TreeGrafter"/>
</dbReference>
<keyword evidence="7" id="KW-0472">Membrane</keyword>
<evidence type="ECO:0000313" key="11">
    <source>
        <dbReference type="EMBL" id="QIK37890.1"/>
    </source>
</evidence>
<comment type="subcellular location">
    <subcellularLocation>
        <location evidence="1">Membrane</location>
    </subcellularLocation>
</comment>
<feature type="coiled-coil region" evidence="6">
    <location>
        <begin position="652"/>
        <end position="690"/>
    </location>
</feature>
<dbReference type="SUPFAM" id="SSF58104">
    <property type="entry name" value="Methyl-accepting chemotaxis protein (MCP) signaling domain"/>
    <property type="match status" value="1"/>
</dbReference>
<comment type="similarity">
    <text evidence="4">Belongs to the methyl-accepting chemotaxis (MCP) protein family.</text>
</comment>
<evidence type="ECO:0000256" key="6">
    <source>
        <dbReference type="SAM" id="Coils"/>
    </source>
</evidence>
<dbReference type="PANTHER" id="PTHR43531:SF14">
    <property type="entry name" value="METHYL-ACCEPTING CHEMOTAXIS PROTEIN I-RELATED"/>
    <property type="match status" value="1"/>
</dbReference>
<dbReference type="InterPro" id="IPR051310">
    <property type="entry name" value="MCP_chemotaxis"/>
</dbReference>
<dbReference type="PROSITE" id="PS50885">
    <property type="entry name" value="HAMP"/>
    <property type="match status" value="3"/>
</dbReference>
<evidence type="ECO:0000256" key="5">
    <source>
        <dbReference type="PROSITE-ProRule" id="PRU00284"/>
    </source>
</evidence>
<dbReference type="InterPro" id="IPR000727">
    <property type="entry name" value="T_SNARE_dom"/>
</dbReference>
<dbReference type="PANTHER" id="PTHR43531">
    <property type="entry name" value="PROTEIN ICFG"/>
    <property type="match status" value="1"/>
</dbReference>
<dbReference type="InterPro" id="IPR024478">
    <property type="entry name" value="HlyB_4HB_MCP"/>
</dbReference>
<protein>
    <submittedName>
        <fullName evidence="11">Chemotaxis protein</fullName>
    </submittedName>
</protein>
<dbReference type="GO" id="GO:0007165">
    <property type="term" value="P:signal transduction"/>
    <property type="evidence" value="ECO:0007669"/>
    <property type="project" value="UniProtKB-KW"/>
</dbReference>
<keyword evidence="6" id="KW-0175">Coiled coil</keyword>
<dbReference type="Gene3D" id="1.10.287.950">
    <property type="entry name" value="Methyl-accepting chemotaxis protein"/>
    <property type="match status" value="1"/>
</dbReference>
<evidence type="ECO:0000256" key="4">
    <source>
        <dbReference type="ARBA" id="ARBA00029447"/>
    </source>
</evidence>
<dbReference type="KEGG" id="cjap:GWK36_07710"/>
<keyword evidence="3 5" id="KW-0807">Transducer</keyword>
<feature type="domain" description="HAMP" evidence="10">
    <location>
        <begin position="225"/>
        <end position="265"/>
    </location>
</feature>
<dbReference type="RefSeq" id="WP_166270653.1">
    <property type="nucleotide sequence ID" value="NZ_CP048029.1"/>
</dbReference>
<feature type="domain" description="HAMP" evidence="10">
    <location>
        <begin position="401"/>
        <end position="447"/>
    </location>
</feature>
<dbReference type="CDD" id="cd19411">
    <property type="entry name" value="MCP2201-like_sensor"/>
    <property type="match status" value="1"/>
</dbReference>
<evidence type="ECO:0000256" key="3">
    <source>
        <dbReference type="ARBA" id="ARBA00023224"/>
    </source>
</evidence>
<proteinExistence type="inferred from homology"/>
<evidence type="ECO:0000256" key="1">
    <source>
        <dbReference type="ARBA" id="ARBA00004370"/>
    </source>
</evidence>
<dbReference type="InterPro" id="IPR004089">
    <property type="entry name" value="MCPsignal_dom"/>
</dbReference>
<dbReference type="Proteomes" id="UP000502699">
    <property type="component" value="Chromosome"/>
</dbReference>
<dbReference type="Pfam" id="PF00015">
    <property type="entry name" value="MCPsignal"/>
    <property type="match status" value="1"/>
</dbReference>
<dbReference type="PROSITE" id="PS50111">
    <property type="entry name" value="CHEMOTAXIS_TRANSDUC_2"/>
    <property type="match status" value="1"/>
</dbReference>
<keyword evidence="12" id="KW-1185">Reference proteome</keyword>
<dbReference type="InterPro" id="IPR003660">
    <property type="entry name" value="HAMP_dom"/>
</dbReference>
<feature type="domain" description="T-SNARE coiled-coil homology" evidence="9">
    <location>
        <begin position="443"/>
        <end position="505"/>
    </location>
</feature>
<dbReference type="GO" id="GO:0004888">
    <property type="term" value="F:transmembrane signaling receptor activity"/>
    <property type="evidence" value="ECO:0007669"/>
    <property type="project" value="TreeGrafter"/>
</dbReference>
<sequence length="737" mass="78844">MNLKVSTRLALGFSGVLSLLVLIAVIAWYQIRVLKQDIDFIVNDLFPNTITATAIINHVNEVARVVRDVLLLEGEPADMARERARLPELSRAITAQINQLTASVRTADGIERIEAMKQARERYVNAVQHILDLVDAGDRAAAHTYFAAEFLKVGDAYLKAIQSLIDNRVAQVNEVGSIAMRVAVWSQSLTAILAVLSLALGLGVGFWTSRSVLHQLGGETAEALAQVRAVAAGDLSAEIVLRPGDTTSLLASLREMQQTLKQLVEEIGAVVQAAGRGDFSRRIALDRKQGFGKEVGGYLNQLNEITECGLNDINRVAKALAAGDLSQTISRDYPGLFGESKEGINATVQALIGVVTEIHGLVDAANRGDFGQRLDLAGKQGFSRDIVELLNQLLDTTETGLKDFLRVAQSLAQGDLTQTISRDYPGLFGETKERVNATVANLRELVERIRESVDAIKTAASEIASGNQDLSQRTEEQASSLEEISSTMQELTSTVKQNADHARQANQLAMATAEFAVKGGAVVESSVQTMAAIAESSKKIADIIGVIDSIAFQTNILALNAAVEAARAGEQGRGFAVVAGEVRSLARRSANAAKEIKALIADSTIKVEHGAAQINEAGRRMTEIVESINRVTTLMSEIAAASLEQASGIEQVNQAILQMDEFTQQNAALVEQAAAAAESLDEQAQALVEQVAVFKLTAAEQTRAVAPSGQRPIVHNAGRTGQLCSLPASDGNEWADF</sequence>
<evidence type="ECO:0000256" key="7">
    <source>
        <dbReference type="SAM" id="Phobius"/>
    </source>
</evidence>
<dbReference type="EMBL" id="CP048029">
    <property type="protein sequence ID" value="QIK37890.1"/>
    <property type="molecule type" value="Genomic_DNA"/>
</dbReference>
<evidence type="ECO:0000259" key="9">
    <source>
        <dbReference type="PROSITE" id="PS50192"/>
    </source>
</evidence>
<dbReference type="CDD" id="cd11386">
    <property type="entry name" value="MCP_signal"/>
    <property type="match status" value="1"/>
</dbReference>